<comment type="caution">
    <text evidence="2">The sequence shown here is derived from an EMBL/GenBank/DDBJ whole genome shotgun (WGS) entry which is preliminary data.</text>
</comment>
<dbReference type="EMBL" id="JACHFZ010000006">
    <property type="protein sequence ID" value="MBB5293086.1"/>
    <property type="molecule type" value="Genomic_DNA"/>
</dbReference>
<protein>
    <submittedName>
        <fullName evidence="2">Uncharacterized protein</fullName>
    </submittedName>
</protein>
<dbReference type="AlphaFoldDB" id="A0A7W8MIJ6"/>
<evidence type="ECO:0000256" key="1">
    <source>
        <dbReference type="SAM" id="Phobius"/>
    </source>
</evidence>
<keyword evidence="3" id="KW-1185">Reference proteome</keyword>
<name>A0A7W8MIJ6_9CAUL</name>
<sequence length="55" mass="5737">MRPDHEFTDGVRLGSIAVVSAVVTAMLVIGAGRAFLPQAEARASDQSTLVRASLP</sequence>
<evidence type="ECO:0000313" key="3">
    <source>
        <dbReference type="Proteomes" id="UP000566663"/>
    </source>
</evidence>
<reference evidence="2 3" key="1">
    <citation type="submission" date="2020-08" db="EMBL/GenBank/DDBJ databases">
        <title>Genomic Encyclopedia of Type Strains, Phase IV (KMG-IV): sequencing the most valuable type-strain genomes for metagenomic binning, comparative biology and taxonomic classification.</title>
        <authorList>
            <person name="Goeker M."/>
        </authorList>
    </citation>
    <scope>NUCLEOTIDE SEQUENCE [LARGE SCALE GENOMIC DNA]</scope>
    <source>
        <strain evidence="2 3">DSM 25335</strain>
    </source>
</reference>
<keyword evidence="1" id="KW-0472">Membrane</keyword>
<accession>A0A7W8MIJ6</accession>
<gene>
    <name evidence="2" type="ORF">HNQ67_002631</name>
</gene>
<dbReference type="Proteomes" id="UP000566663">
    <property type="component" value="Unassembled WGS sequence"/>
</dbReference>
<keyword evidence="1" id="KW-0812">Transmembrane</keyword>
<evidence type="ECO:0000313" key="2">
    <source>
        <dbReference type="EMBL" id="MBB5293086.1"/>
    </source>
</evidence>
<dbReference type="RefSeq" id="WP_183256132.1">
    <property type="nucleotide sequence ID" value="NZ_BAAAFF010000005.1"/>
</dbReference>
<feature type="transmembrane region" description="Helical" evidence="1">
    <location>
        <begin position="12"/>
        <end position="36"/>
    </location>
</feature>
<organism evidence="2 3">
    <name type="scientific">Brevundimonas basaltis</name>
    <dbReference type="NCBI Taxonomy" id="472166"/>
    <lineage>
        <taxon>Bacteria</taxon>
        <taxon>Pseudomonadati</taxon>
        <taxon>Pseudomonadota</taxon>
        <taxon>Alphaproteobacteria</taxon>
        <taxon>Caulobacterales</taxon>
        <taxon>Caulobacteraceae</taxon>
        <taxon>Brevundimonas</taxon>
    </lineage>
</organism>
<keyword evidence="1" id="KW-1133">Transmembrane helix</keyword>
<proteinExistence type="predicted"/>